<sequence>MAADIVKTPFLVNEMVVYFISPQVAHVVEVDCRIELTTTPDSCTCCSFRFRSRLDPNYRCRHIEAVRQVLEKARHAGPGAEKVICGL</sequence>
<reference evidence="4" key="1">
    <citation type="submission" date="2016-11" db="EMBL/GenBank/DDBJ databases">
        <authorList>
            <person name="Varghese N."/>
            <person name="Submissions S."/>
        </authorList>
    </citation>
    <scope>NUCLEOTIDE SEQUENCE [LARGE SCALE GENOMIC DNA]</scope>
    <source>
        <strain evidence="4">DSM 11792</strain>
    </source>
</reference>
<evidence type="ECO:0000313" key="3">
    <source>
        <dbReference type="EMBL" id="SHE28426.1"/>
    </source>
</evidence>
<dbReference type="Proteomes" id="UP000184196">
    <property type="component" value="Unassembled WGS sequence"/>
</dbReference>
<dbReference type="OrthoDB" id="1808163at2"/>
<dbReference type="PROSITE" id="PS50966">
    <property type="entry name" value="ZF_SWIM"/>
    <property type="match status" value="1"/>
</dbReference>
<keyword evidence="1" id="KW-0862">Zinc</keyword>
<gene>
    <name evidence="3" type="ORF">SAMN02745218_00021</name>
</gene>
<dbReference type="RefSeq" id="WP_027356778.1">
    <property type="nucleotide sequence ID" value="NZ_FQUW01000004.1"/>
</dbReference>
<evidence type="ECO:0000259" key="2">
    <source>
        <dbReference type="PROSITE" id="PS50966"/>
    </source>
</evidence>
<dbReference type="GO" id="GO:0008270">
    <property type="term" value="F:zinc ion binding"/>
    <property type="evidence" value="ECO:0007669"/>
    <property type="project" value="UniProtKB-KW"/>
</dbReference>
<keyword evidence="1" id="KW-0863">Zinc-finger</keyword>
<evidence type="ECO:0000256" key="1">
    <source>
        <dbReference type="PROSITE-ProRule" id="PRU00325"/>
    </source>
</evidence>
<feature type="domain" description="SWIM-type" evidence="2">
    <location>
        <begin position="28"/>
        <end position="71"/>
    </location>
</feature>
<protein>
    <recommendedName>
        <fullName evidence="2">SWIM-type domain-containing protein</fullName>
    </recommendedName>
</protein>
<keyword evidence="1" id="KW-0479">Metal-binding</keyword>
<evidence type="ECO:0000313" key="4">
    <source>
        <dbReference type="Proteomes" id="UP000184196"/>
    </source>
</evidence>
<organism evidence="3 4">
    <name type="scientific">Desulfofundulus australicus DSM 11792</name>
    <dbReference type="NCBI Taxonomy" id="1121425"/>
    <lineage>
        <taxon>Bacteria</taxon>
        <taxon>Bacillati</taxon>
        <taxon>Bacillota</taxon>
        <taxon>Clostridia</taxon>
        <taxon>Eubacteriales</taxon>
        <taxon>Peptococcaceae</taxon>
        <taxon>Desulfofundulus</taxon>
    </lineage>
</organism>
<dbReference type="EMBL" id="FQUW01000004">
    <property type="protein sequence ID" value="SHE28426.1"/>
    <property type="molecule type" value="Genomic_DNA"/>
</dbReference>
<accession>A0A1M4S885</accession>
<proteinExistence type="predicted"/>
<name>A0A1M4S885_9FIRM</name>
<dbReference type="InterPro" id="IPR007527">
    <property type="entry name" value="Znf_SWIM"/>
</dbReference>
<keyword evidence="4" id="KW-1185">Reference proteome</keyword>
<dbReference type="AlphaFoldDB" id="A0A1M4S885"/>